<protein>
    <submittedName>
        <fullName evidence="1">Uncharacterized protein</fullName>
    </submittedName>
</protein>
<organism evidence="1">
    <name type="scientific">Bionectria ochroleuca</name>
    <name type="common">Gliocladium roseum</name>
    <dbReference type="NCBI Taxonomy" id="29856"/>
    <lineage>
        <taxon>Eukaryota</taxon>
        <taxon>Fungi</taxon>
        <taxon>Dikarya</taxon>
        <taxon>Ascomycota</taxon>
        <taxon>Pezizomycotina</taxon>
        <taxon>Sordariomycetes</taxon>
        <taxon>Hypocreomycetidae</taxon>
        <taxon>Hypocreales</taxon>
        <taxon>Bionectriaceae</taxon>
        <taxon>Clonostachys</taxon>
    </lineage>
</organism>
<dbReference type="AlphaFoldDB" id="A0A0B7KGE9"/>
<name>A0A0B7KGE9_BIOOC</name>
<accession>A0A0B7KGE9</accession>
<sequence length="502" mass="56468">MELSRQTKAIHSTATSLPFILSSSTGKVDPAARKTIRSHARQGTKGRRNAIQVKQSNQTSRFEIENMHKRPFQIIFDNNITRTEQIPYRVGGDLSFLQFADDIKLEMLLNTAKVSATAMKVIHPLVAAIAHGADPASRLALVQGDDAGLHLTAALMDDFIHRVLRLGAGSSPMAILHFQKGIRLLRYRLMGDDEKAKVTDSTIAAVTKLASAAHFSGDSTASKQHVEGIRRMVDLRGGLKSLKHSHLCDLGIALLNDSNPVFFQYPLDHLNSYPVELLVSPDEGQYSMGHAQLFENLDQDLLTVWKVLKRFCMLVNLASQTQQLMKIEIIHQTMTSTMYRLLTFRFPSNSLDESWLDIRLPNKPFTTKYQRHVDGLDLSPPVMIWIYMIGALSISDPARVEWANRGLHKYSIRCGVKKWKDVQYILNSFLWIPLLDDIPGIIFPRAITNYKNKILPGASILQSTGYYPFDGCPGEIEDEVRSFVRDTVPELVNRPFISTKLC</sequence>
<reference evidence="1" key="1">
    <citation type="submission" date="2015-01" db="EMBL/GenBank/DDBJ databases">
        <authorList>
            <person name="Durling Mikael"/>
        </authorList>
    </citation>
    <scope>NUCLEOTIDE SEQUENCE</scope>
</reference>
<evidence type="ECO:0000313" key="1">
    <source>
        <dbReference type="EMBL" id="CEO53995.1"/>
    </source>
</evidence>
<gene>
    <name evidence="1" type="ORF">BN869_000010053_1</name>
</gene>
<dbReference type="EMBL" id="CDPU01000039">
    <property type="protein sequence ID" value="CEO53995.1"/>
    <property type="molecule type" value="Genomic_DNA"/>
</dbReference>
<dbReference type="PANTHER" id="PTHR37540">
    <property type="entry name" value="TRANSCRIPTION FACTOR (ACR-2), PUTATIVE-RELATED-RELATED"/>
    <property type="match status" value="1"/>
</dbReference>
<dbReference type="PANTHER" id="PTHR37540:SF5">
    <property type="entry name" value="TRANSCRIPTION FACTOR DOMAIN-CONTAINING PROTEIN"/>
    <property type="match status" value="1"/>
</dbReference>
<proteinExistence type="predicted"/>